<dbReference type="SMART" id="SM00369">
    <property type="entry name" value="LRR_TYP"/>
    <property type="match status" value="9"/>
</dbReference>
<evidence type="ECO:0000313" key="17">
    <source>
        <dbReference type="Proteomes" id="UP000265020"/>
    </source>
</evidence>
<dbReference type="AlphaFoldDB" id="A0A3Q2G347"/>
<dbReference type="GO" id="GO:0038023">
    <property type="term" value="F:signaling receptor activity"/>
    <property type="evidence" value="ECO:0007669"/>
    <property type="project" value="TreeGrafter"/>
</dbReference>
<dbReference type="InterPro" id="IPR000372">
    <property type="entry name" value="LRRNT"/>
</dbReference>
<dbReference type="Proteomes" id="UP000265020">
    <property type="component" value="Unassembled WGS sequence"/>
</dbReference>
<name>A0A3Q2G347_CYPVA</name>
<evidence type="ECO:0000256" key="12">
    <source>
        <dbReference type="ARBA" id="ARBA00023180"/>
    </source>
</evidence>
<keyword evidence="6" id="KW-0732">Signal</keyword>
<dbReference type="SUPFAM" id="SSF52200">
    <property type="entry name" value="Toll/Interleukin receptor TIR domain"/>
    <property type="match status" value="1"/>
</dbReference>
<evidence type="ECO:0000256" key="5">
    <source>
        <dbReference type="ARBA" id="ARBA00022692"/>
    </source>
</evidence>
<dbReference type="FunFam" id="3.40.50.10140:FF:000001">
    <property type="entry name" value="Toll-like receptor 2"/>
    <property type="match status" value="1"/>
</dbReference>
<keyword evidence="11" id="KW-0675">Receptor</keyword>
<evidence type="ECO:0000256" key="8">
    <source>
        <dbReference type="ARBA" id="ARBA00022859"/>
    </source>
</evidence>
<dbReference type="PANTHER" id="PTHR24365:SF525">
    <property type="entry name" value="TOLL-LIKE RECEPTOR 5"/>
    <property type="match status" value="1"/>
</dbReference>
<dbReference type="GO" id="GO:0006954">
    <property type="term" value="P:inflammatory response"/>
    <property type="evidence" value="ECO:0007669"/>
    <property type="project" value="UniProtKB-KW"/>
</dbReference>
<evidence type="ECO:0000256" key="6">
    <source>
        <dbReference type="ARBA" id="ARBA00022729"/>
    </source>
</evidence>
<dbReference type="PANTHER" id="PTHR24365">
    <property type="entry name" value="TOLL-LIKE RECEPTOR"/>
    <property type="match status" value="1"/>
</dbReference>
<dbReference type="Pfam" id="PF00560">
    <property type="entry name" value="LRR_1"/>
    <property type="match status" value="1"/>
</dbReference>
<dbReference type="Pfam" id="PF01582">
    <property type="entry name" value="TIR"/>
    <property type="match status" value="1"/>
</dbReference>
<evidence type="ECO:0000256" key="2">
    <source>
        <dbReference type="ARBA" id="ARBA00009634"/>
    </source>
</evidence>
<feature type="transmembrane region" description="Helical" evidence="14">
    <location>
        <begin position="676"/>
        <end position="699"/>
    </location>
</feature>
<reference evidence="16" key="1">
    <citation type="submission" date="2025-05" db="UniProtKB">
        <authorList>
            <consortium name="Ensembl"/>
        </authorList>
    </citation>
    <scope>IDENTIFICATION</scope>
</reference>
<dbReference type="GO" id="GO:0045087">
    <property type="term" value="P:innate immune response"/>
    <property type="evidence" value="ECO:0007669"/>
    <property type="project" value="UniProtKB-KW"/>
</dbReference>
<dbReference type="Gene3D" id="3.40.50.10140">
    <property type="entry name" value="Toll/interleukin-1 receptor homology (TIR) domain"/>
    <property type="match status" value="1"/>
</dbReference>
<dbReference type="Gene3D" id="3.80.10.10">
    <property type="entry name" value="Ribonuclease Inhibitor"/>
    <property type="match status" value="4"/>
</dbReference>
<dbReference type="InterPro" id="IPR032675">
    <property type="entry name" value="LRR_dom_sf"/>
</dbReference>
<dbReference type="Ensembl" id="ENSCVAT00000025201.1">
    <property type="protein sequence ID" value="ENSCVAP00000016746.1"/>
    <property type="gene ID" value="ENSCVAG00000019730.1"/>
</dbReference>
<dbReference type="STRING" id="28743.ENSCVAP00000016746"/>
<dbReference type="SMART" id="SM00082">
    <property type="entry name" value="LRRCT"/>
    <property type="match status" value="1"/>
</dbReference>
<proteinExistence type="inferred from homology"/>
<dbReference type="GO" id="GO:0005886">
    <property type="term" value="C:plasma membrane"/>
    <property type="evidence" value="ECO:0007669"/>
    <property type="project" value="TreeGrafter"/>
</dbReference>
<evidence type="ECO:0000256" key="10">
    <source>
        <dbReference type="ARBA" id="ARBA00023136"/>
    </source>
</evidence>
<dbReference type="InterPro" id="IPR035897">
    <property type="entry name" value="Toll_tir_struct_dom_sf"/>
</dbReference>
<organism evidence="16 17">
    <name type="scientific">Cyprinodon variegatus</name>
    <name type="common">Sheepshead minnow</name>
    <dbReference type="NCBI Taxonomy" id="28743"/>
    <lineage>
        <taxon>Eukaryota</taxon>
        <taxon>Metazoa</taxon>
        <taxon>Chordata</taxon>
        <taxon>Craniata</taxon>
        <taxon>Vertebrata</taxon>
        <taxon>Euteleostomi</taxon>
        <taxon>Actinopterygii</taxon>
        <taxon>Neopterygii</taxon>
        <taxon>Teleostei</taxon>
        <taxon>Neoteleostei</taxon>
        <taxon>Acanthomorphata</taxon>
        <taxon>Ovalentaria</taxon>
        <taxon>Atherinomorphae</taxon>
        <taxon>Cyprinodontiformes</taxon>
        <taxon>Cyprinodontidae</taxon>
        <taxon>Cyprinodon</taxon>
    </lineage>
</organism>
<keyword evidence="5 14" id="KW-0812">Transmembrane</keyword>
<evidence type="ECO:0000256" key="14">
    <source>
        <dbReference type="SAM" id="Phobius"/>
    </source>
</evidence>
<evidence type="ECO:0000259" key="15">
    <source>
        <dbReference type="PROSITE" id="PS50104"/>
    </source>
</evidence>
<dbReference type="OMA" id="SYAQSRC"/>
<dbReference type="InterPro" id="IPR001611">
    <property type="entry name" value="Leu-rich_rpt"/>
</dbReference>
<dbReference type="SMART" id="SM00013">
    <property type="entry name" value="LRRNT"/>
    <property type="match status" value="1"/>
</dbReference>
<evidence type="ECO:0000256" key="11">
    <source>
        <dbReference type="ARBA" id="ARBA00023170"/>
    </source>
</evidence>
<protein>
    <submittedName>
        <fullName evidence="16">Toll like receptor 5</fullName>
    </submittedName>
</protein>
<dbReference type="FunFam" id="3.80.10.10:FF:000306">
    <property type="entry name" value="Toll-like receptor 5"/>
    <property type="match status" value="1"/>
</dbReference>
<dbReference type="Pfam" id="PF13855">
    <property type="entry name" value="LRR_8"/>
    <property type="match status" value="2"/>
</dbReference>
<evidence type="ECO:0000256" key="9">
    <source>
        <dbReference type="ARBA" id="ARBA00022989"/>
    </source>
</evidence>
<sequence>MVPMQTYAHGVNTGTVYLSQDEDRMWRLLLHLICTGFYLQLTTCHPLCQLSGQKVYCAARKLRWVPALPPNTTHLYLDRNHIQEINRTSFRDLEELQELDLGSQREVVLTIRNDSFLRQRKLTLLVLGDNLGLTLEPRAFVGLVSLLDLWLDHCSLTDSILKENYLEPLLSLNRLNLYGNKIVRLLPGRFFLNLTRFSVLTLELNSLEKICEGDLVGFRGKSFKSLDLSSNSFFGSNVDWSTCGNPFRGITFNRLDISGNGMNLEKLKQFFRAIRGTPIAHLKCSNGLGKGFSHENIADPDNDTFVGLMDSSVIKLDLSGNRIFALKEKVFRPLRNANSIDISQNKVNIIEKNAFFGLQTNLYKLNLSFNLLGEIRSNTFNGLTELLILDLSHNHIGVLGYKAFSGLPQLHHLYLTGNSLRLLGSPAALPNLNFLLLRDNKLDSLYPIFSSWNNVIYLDISGNKLTNLENVYIVLTHFRHLVYLLHGDNPILWCTINAGVSMPGNSSLIVLDLHGCSLQNAWAQGKCLDIFELLQNLLTLNISLNSLMALPHGIFSGLTSIDTIDLSSNALTYLETSVFPASLRWLDLSNNFLATPNPMTFHSLIHLDLAGNRFHCDCFLDSFLSWLNTTNVTFRSPVQEYRCKFPASVHNIPLLEFSTIMEPCEDEEKTVQALRLALFMSSVSLVFSFVLGGIIYARLRGQIFFIYKKIVSRVLEGPKPPTTEKDWQYDAFLCFSNSDYSWVEAALLEKLDNQFSEENLFHCCFEARDFLPGEDHLSNIRDAIWSSRKTLCIVSKEFLKDGWCLEAFTLAQGRMLEELTNVLIMLVVGKVAPYQLMRYNAVRTFVQKRKYLTWPEDPQDLQWFYERLVSLILRDTKVKKFGIEKPEPADPEGRPPDGEIELKNIAAVD</sequence>
<evidence type="ECO:0000256" key="7">
    <source>
        <dbReference type="ARBA" id="ARBA00022737"/>
    </source>
</evidence>
<dbReference type="SMART" id="SM00255">
    <property type="entry name" value="TIR"/>
    <property type="match status" value="1"/>
</dbReference>
<keyword evidence="4" id="KW-0433">Leucine-rich repeat</keyword>
<dbReference type="InterPro" id="IPR000483">
    <property type="entry name" value="Cys-rich_flank_reg_C"/>
</dbReference>
<keyword evidence="17" id="KW-1185">Reference proteome</keyword>
<evidence type="ECO:0000256" key="13">
    <source>
        <dbReference type="ARBA" id="ARBA00023198"/>
    </source>
</evidence>
<keyword evidence="10 14" id="KW-0472">Membrane</keyword>
<keyword evidence="8" id="KW-0391">Immunity</keyword>
<dbReference type="PROSITE" id="PS50104">
    <property type="entry name" value="TIR"/>
    <property type="match status" value="1"/>
</dbReference>
<dbReference type="Ensembl" id="ENSCVAT00000025208.1">
    <property type="protein sequence ID" value="ENSCVAP00000016735.1"/>
    <property type="gene ID" value="ENSCVAG00000019730.1"/>
</dbReference>
<dbReference type="SUPFAM" id="SSF52058">
    <property type="entry name" value="L domain-like"/>
    <property type="match status" value="2"/>
</dbReference>
<dbReference type="GO" id="GO:0002224">
    <property type="term" value="P:toll-like receptor signaling pathway"/>
    <property type="evidence" value="ECO:0007669"/>
    <property type="project" value="TreeGrafter"/>
</dbReference>
<dbReference type="GeneTree" id="ENSGT00940000162464"/>
<evidence type="ECO:0000256" key="3">
    <source>
        <dbReference type="ARBA" id="ARBA00022588"/>
    </source>
</evidence>
<keyword evidence="7" id="KW-0677">Repeat</keyword>
<keyword evidence="12" id="KW-0325">Glycoprotein</keyword>
<evidence type="ECO:0000256" key="1">
    <source>
        <dbReference type="ARBA" id="ARBA00004479"/>
    </source>
</evidence>
<evidence type="ECO:0000313" key="16">
    <source>
        <dbReference type="Ensembl" id="ENSCVAP00000016735.1"/>
    </source>
</evidence>
<comment type="subcellular location">
    <subcellularLocation>
        <location evidence="1">Membrane</location>
        <topology evidence="1">Single-pass type I membrane protein</topology>
    </subcellularLocation>
</comment>
<feature type="domain" description="TIR" evidence="15">
    <location>
        <begin position="727"/>
        <end position="872"/>
    </location>
</feature>
<evidence type="ECO:0000256" key="4">
    <source>
        <dbReference type="ARBA" id="ARBA00022614"/>
    </source>
</evidence>
<comment type="similarity">
    <text evidence="2">Belongs to the Toll-like receptor family.</text>
</comment>
<dbReference type="InterPro" id="IPR000157">
    <property type="entry name" value="TIR_dom"/>
</dbReference>
<accession>A0A3Q2G347</accession>
<dbReference type="InterPro" id="IPR003591">
    <property type="entry name" value="Leu-rich_rpt_typical-subtyp"/>
</dbReference>
<keyword evidence="3" id="KW-0399">Innate immunity</keyword>
<keyword evidence="13" id="KW-0395">Inflammatory response</keyword>
<keyword evidence="9 14" id="KW-1133">Transmembrane helix</keyword>